<proteinExistence type="predicted"/>
<keyword evidence="4" id="KW-0732">Signal</keyword>
<keyword evidence="10" id="KW-1185">Reference proteome</keyword>
<dbReference type="PANTHER" id="PTHR21362">
    <property type="entry name" value="ACROSIN-BINDING PROTEIN"/>
    <property type="match status" value="1"/>
</dbReference>
<comment type="function">
    <text evidence="8">Acrosomal protein that maintains proacrosin (pro-ACR) as an enzymatically inactive zymogen in the acrosome. Involved also in the acrosome formation.</text>
</comment>
<dbReference type="PANTHER" id="PTHR21362:SF1">
    <property type="entry name" value="ACROSIN-BINDING PROTEIN"/>
    <property type="match status" value="1"/>
</dbReference>
<evidence type="ECO:0000256" key="6">
    <source>
        <dbReference type="ARBA" id="ARBA00032734"/>
    </source>
</evidence>
<dbReference type="AlphaFoldDB" id="A0A852LAC8"/>
<evidence type="ECO:0000256" key="3">
    <source>
        <dbReference type="ARBA" id="ARBA00022553"/>
    </source>
</evidence>
<dbReference type="EMBL" id="WBNH01010870">
    <property type="protein sequence ID" value="NXX85147.1"/>
    <property type="molecule type" value="Genomic_DNA"/>
</dbReference>
<dbReference type="Pfam" id="PF07222">
    <property type="entry name" value="PBP_sp32"/>
    <property type="match status" value="1"/>
</dbReference>
<comment type="subcellular location">
    <subcellularLocation>
        <location evidence="1">Cytoplasmic vesicle</location>
        <location evidence="1">Secretory vesicle</location>
        <location evidence="1">Acrosome</location>
    </subcellularLocation>
</comment>
<dbReference type="OrthoDB" id="9009946at2759"/>
<accession>A0A852LAC8</accession>
<evidence type="ECO:0000313" key="10">
    <source>
        <dbReference type="Proteomes" id="UP000654395"/>
    </source>
</evidence>
<reference evidence="9" key="1">
    <citation type="submission" date="2020-02" db="EMBL/GenBank/DDBJ databases">
        <title>Bird 10,000 Genomes (B10K) Project - Family phase.</title>
        <authorList>
            <person name="Zhang G."/>
        </authorList>
    </citation>
    <scope>NUCLEOTIDE SEQUENCE</scope>
    <source>
        <strain evidence="9">B10K-DU-030-59</strain>
    </source>
</reference>
<protein>
    <recommendedName>
        <fullName evidence="2">Acrosin-binding protein</fullName>
    </recommendedName>
    <alternativeName>
        <fullName evidence="6">Acrosin-binding protein, 60 kDa form</fullName>
    </alternativeName>
    <alternativeName>
        <fullName evidence="7">Proacrosin-binding protein sp32</fullName>
    </alternativeName>
</protein>
<evidence type="ECO:0000256" key="2">
    <source>
        <dbReference type="ARBA" id="ARBA00018940"/>
    </source>
</evidence>
<feature type="non-terminal residue" evidence="9">
    <location>
        <position position="1"/>
    </location>
</feature>
<sequence length="90" mass="10559">AEQPGMPLSNQEYRQLFWSLRRAHRTSTVCLLRMLYGCQNPLVHKLDEYENHGLIPDGPICAELPGTPSFPNFCTFSFYRCTMRRYFIKV</sequence>
<evidence type="ECO:0000256" key="5">
    <source>
        <dbReference type="ARBA" id="ARBA00023329"/>
    </source>
</evidence>
<evidence type="ECO:0000313" key="9">
    <source>
        <dbReference type="EMBL" id="NXX85147.1"/>
    </source>
</evidence>
<dbReference type="GO" id="GO:0001669">
    <property type="term" value="C:acrosomal vesicle"/>
    <property type="evidence" value="ECO:0007669"/>
    <property type="project" value="UniProtKB-SubCell"/>
</dbReference>
<keyword evidence="3" id="KW-0597">Phosphoprotein</keyword>
<comment type="caution">
    <text evidence="9">The sequence shown here is derived from an EMBL/GenBank/DDBJ whole genome shotgun (WGS) entry which is preliminary data.</text>
</comment>
<evidence type="ECO:0000256" key="7">
    <source>
        <dbReference type="ARBA" id="ARBA00033453"/>
    </source>
</evidence>
<dbReference type="InterPro" id="IPR009865">
    <property type="entry name" value="Proacrosin-bd"/>
</dbReference>
<evidence type="ECO:0000256" key="1">
    <source>
        <dbReference type="ARBA" id="ARBA00004218"/>
    </source>
</evidence>
<name>A0A852LAC8_UROIN</name>
<evidence type="ECO:0000256" key="4">
    <source>
        <dbReference type="ARBA" id="ARBA00022729"/>
    </source>
</evidence>
<keyword evidence="5" id="KW-0968">Cytoplasmic vesicle</keyword>
<evidence type="ECO:0000256" key="8">
    <source>
        <dbReference type="ARBA" id="ARBA00045517"/>
    </source>
</evidence>
<feature type="non-terminal residue" evidence="9">
    <location>
        <position position="90"/>
    </location>
</feature>
<organism evidence="9 10">
    <name type="scientific">Urocolius indicus</name>
    <name type="common">Red-faced mousebird</name>
    <name type="synonym">Colius indicus</name>
    <dbReference type="NCBI Taxonomy" id="458196"/>
    <lineage>
        <taxon>Eukaryota</taxon>
        <taxon>Metazoa</taxon>
        <taxon>Chordata</taxon>
        <taxon>Craniata</taxon>
        <taxon>Vertebrata</taxon>
        <taxon>Euteleostomi</taxon>
        <taxon>Archelosauria</taxon>
        <taxon>Archosauria</taxon>
        <taxon>Dinosauria</taxon>
        <taxon>Saurischia</taxon>
        <taxon>Theropoda</taxon>
        <taxon>Coelurosauria</taxon>
        <taxon>Aves</taxon>
        <taxon>Neognathae</taxon>
        <taxon>Neoaves</taxon>
        <taxon>Telluraves</taxon>
        <taxon>Coraciimorphae</taxon>
        <taxon>Coliiformes</taxon>
        <taxon>Coliidae</taxon>
        <taxon>Urocolius</taxon>
    </lineage>
</organism>
<dbReference type="Proteomes" id="UP000654395">
    <property type="component" value="Unassembled WGS sequence"/>
</dbReference>
<gene>
    <name evidence="9" type="primary">Acrbp_1</name>
    <name evidence="9" type="ORF">UROIND_R10976</name>
</gene>
<dbReference type="GO" id="GO:0005634">
    <property type="term" value="C:nucleus"/>
    <property type="evidence" value="ECO:0007669"/>
    <property type="project" value="TreeGrafter"/>
</dbReference>